<evidence type="ECO:0000256" key="3">
    <source>
        <dbReference type="ARBA" id="ARBA00022777"/>
    </source>
</evidence>
<protein>
    <recommendedName>
        <fullName evidence="6">Protein kinase domain-containing protein</fullName>
    </recommendedName>
</protein>
<accession>A0A1J4JK09</accession>
<dbReference type="PANTHER" id="PTHR24348:SF22">
    <property type="entry name" value="NON-SPECIFIC SERINE_THREONINE PROTEIN KINASE"/>
    <property type="match status" value="1"/>
</dbReference>
<organism evidence="7 8">
    <name type="scientific">Tritrichomonas foetus</name>
    <dbReference type="NCBI Taxonomy" id="1144522"/>
    <lineage>
        <taxon>Eukaryota</taxon>
        <taxon>Metamonada</taxon>
        <taxon>Parabasalia</taxon>
        <taxon>Tritrichomonadida</taxon>
        <taxon>Tritrichomonadidae</taxon>
        <taxon>Tritrichomonas</taxon>
    </lineage>
</organism>
<name>A0A1J4JK09_9EUKA</name>
<dbReference type="PROSITE" id="PS00108">
    <property type="entry name" value="PROTEIN_KINASE_ST"/>
    <property type="match status" value="1"/>
</dbReference>
<keyword evidence="1" id="KW-0808">Transferase</keyword>
<dbReference type="GO" id="GO:0016020">
    <property type="term" value="C:membrane"/>
    <property type="evidence" value="ECO:0007669"/>
    <property type="project" value="TreeGrafter"/>
</dbReference>
<dbReference type="PROSITE" id="PS50011">
    <property type="entry name" value="PROTEIN_KINASE_DOM"/>
    <property type="match status" value="1"/>
</dbReference>
<keyword evidence="2" id="KW-0547">Nucleotide-binding</keyword>
<dbReference type="VEuPathDB" id="TrichDB:TRFO_34070"/>
<dbReference type="InterPro" id="IPR008271">
    <property type="entry name" value="Ser/Thr_kinase_AS"/>
</dbReference>
<dbReference type="Proteomes" id="UP000179807">
    <property type="component" value="Unassembled WGS sequence"/>
</dbReference>
<keyword evidence="8" id="KW-1185">Reference proteome</keyword>
<dbReference type="GO" id="GO:0005524">
    <property type="term" value="F:ATP binding"/>
    <property type="evidence" value="ECO:0007669"/>
    <property type="project" value="UniProtKB-KW"/>
</dbReference>
<feature type="compositionally biased region" description="Low complexity" evidence="5">
    <location>
        <begin position="346"/>
        <end position="375"/>
    </location>
</feature>
<gene>
    <name evidence="7" type="ORF">TRFO_34070</name>
</gene>
<sequence length="612" mass="69812">MLFKNTVYPFSFYHDWSMSFRRIHNYYVGEQIAQGSFTTLRIAYHKETLLPCALRMITKSITEKCKHHGKEILFSEKDLAPLLIHPNILKMNDTVETKKSVFQFVELCEFGDLSSYLEELKERKYDVEGRKVDYNQKIVLLDQILAAIEYLHSHRICHRDIKPENVLIGKSDTVDFGNDKTERRSNKSISDNVHNHRVCKLCDFGFSALIENENNLVCGKCGSVNYVAPEVLTGKPYDGMKADMWSLGVVIKEIFSERIGNFEEDSNISLPKDVSEIVKKLLVKNPKKRLDIFELRRAKLFHILRKESNTILNNTSSTKSLSLHNPSSSPPSSSPSLHPIFPITPNNTNTGNDNDNNTNTNNDNNNENNNHNNHARINNTATQQANPSALYKSHTQENLFQKIMRKTKTENISHDYTTVKSDYNADLLYNYKEPMVLPNQVISQLAEIENTSISNVRSELSKNGINRCKIIGVLLNEVLLSTTSPNLQKEEPLINALKPNTASLPSISLLDSFADSYENETQCHKIYTNSKSHEVYHKVKKLILEQNFCLTDSKVTNTKLITFNAENDDVNIEFSCLDDLNSTEENCIITLSSPLKFDDYTKKLVNQIQCVV</sequence>
<dbReference type="PANTHER" id="PTHR24348">
    <property type="entry name" value="SERINE/THREONINE-PROTEIN KINASE UNC-51-RELATED"/>
    <property type="match status" value="1"/>
</dbReference>
<feature type="domain" description="Protein kinase" evidence="6">
    <location>
        <begin position="26"/>
        <end position="301"/>
    </location>
</feature>
<dbReference type="GO" id="GO:0010506">
    <property type="term" value="P:regulation of autophagy"/>
    <property type="evidence" value="ECO:0007669"/>
    <property type="project" value="InterPro"/>
</dbReference>
<evidence type="ECO:0000256" key="5">
    <source>
        <dbReference type="SAM" id="MobiDB-lite"/>
    </source>
</evidence>
<evidence type="ECO:0000256" key="1">
    <source>
        <dbReference type="ARBA" id="ARBA00022679"/>
    </source>
</evidence>
<evidence type="ECO:0000259" key="6">
    <source>
        <dbReference type="PROSITE" id="PS50011"/>
    </source>
</evidence>
<dbReference type="Gene3D" id="1.10.510.10">
    <property type="entry name" value="Transferase(Phosphotransferase) domain 1"/>
    <property type="match status" value="1"/>
</dbReference>
<dbReference type="GO" id="GO:0005776">
    <property type="term" value="C:autophagosome"/>
    <property type="evidence" value="ECO:0007669"/>
    <property type="project" value="TreeGrafter"/>
</dbReference>
<dbReference type="InterPro" id="IPR045269">
    <property type="entry name" value="Atg1-like"/>
</dbReference>
<reference evidence="7" key="1">
    <citation type="submission" date="2016-10" db="EMBL/GenBank/DDBJ databases">
        <authorList>
            <person name="Benchimol M."/>
            <person name="Almeida L.G."/>
            <person name="Vasconcelos A.T."/>
            <person name="Perreira-Neves A."/>
            <person name="Rosa I.A."/>
            <person name="Tasca T."/>
            <person name="Bogo M.R."/>
            <person name="de Souza W."/>
        </authorList>
    </citation>
    <scope>NUCLEOTIDE SEQUENCE [LARGE SCALE GENOMIC DNA]</scope>
    <source>
        <strain evidence="7">K</strain>
    </source>
</reference>
<keyword evidence="3" id="KW-0418">Kinase</keyword>
<dbReference type="Pfam" id="PF00069">
    <property type="entry name" value="Pkinase"/>
    <property type="match status" value="1"/>
</dbReference>
<dbReference type="GO" id="GO:0000045">
    <property type="term" value="P:autophagosome assembly"/>
    <property type="evidence" value="ECO:0007669"/>
    <property type="project" value="TreeGrafter"/>
</dbReference>
<comment type="caution">
    <text evidence="7">The sequence shown here is derived from an EMBL/GenBank/DDBJ whole genome shotgun (WGS) entry which is preliminary data.</text>
</comment>
<dbReference type="GO" id="GO:0000407">
    <property type="term" value="C:phagophore assembly site"/>
    <property type="evidence" value="ECO:0007669"/>
    <property type="project" value="TreeGrafter"/>
</dbReference>
<keyword evidence="4" id="KW-0067">ATP-binding</keyword>
<dbReference type="AlphaFoldDB" id="A0A1J4JK09"/>
<dbReference type="GO" id="GO:0004674">
    <property type="term" value="F:protein serine/threonine kinase activity"/>
    <property type="evidence" value="ECO:0007669"/>
    <property type="project" value="InterPro"/>
</dbReference>
<evidence type="ECO:0000256" key="4">
    <source>
        <dbReference type="ARBA" id="ARBA00022840"/>
    </source>
</evidence>
<dbReference type="InterPro" id="IPR000719">
    <property type="entry name" value="Prot_kinase_dom"/>
</dbReference>
<dbReference type="RefSeq" id="XP_068352625.1">
    <property type="nucleotide sequence ID" value="XM_068509450.1"/>
</dbReference>
<evidence type="ECO:0000313" key="8">
    <source>
        <dbReference type="Proteomes" id="UP000179807"/>
    </source>
</evidence>
<feature type="region of interest" description="Disordered" evidence="5">
    <location>
        <begin position="316"/>
        <end position="375"/>
    </location>
</feature>
<dbReference type="EMBL" id="MLAK01001003">
    <property type="protein sequence ID" value="OHS99488.1"/>
    <property type="molecule type" value="Genomic_DNA"/>
</dbReference>
<proteinExistence type="predicted"/>
<evidence type="ECO:0000313" key="7">
    <source>
        <dbReference type="EMBL" id="OHS99488.1"/>
    </source>
</evidence>
<feature type="compositionally biased region" description="Low complexity" evidence="5">
    <location>
        <begin position="316"/>
        <end position="327"/>
    </location>
</feature>
<dbReference type="GO" id="GO:0005829">
    <property type="term" value="C:cytosol"/>
    <property type="evidence" value="ECO:0007669"/>
    <property type="project" value="TreeGrafter"/>
</dbReference>
<dbReference type="GeneID" id="94844154"/>
<evidence type="ECO:0000256" key="2">
    <source>
        <dbReference type="ARBA" id="ARBA00022741"/>
    </source>
</evidence>
<dbReference type="InterPro" id="IPR011009">
    <property type="entry name" value="Kinase-like_dom_sf"/>
</dbReference>
<dbReference type="SUPFAM" id="SSF56112">
    <property type="entry name" value="Protein kinase-like (PK-like)"/>
    <property type="match status" value="1"/>
</dbReference>
<dbReference type="SMART" id="SM00220">
    <property type="entry name" value="S_TKc"/>
    <property type="match status" value="1"/>
</dbReference>